<sequence>MNSSCYKTGRTISPQGIMTHSTATPGGTAEDFISYWNGDVSECTTYIIDDTGIYQLLPEKHRSWHAGSPANDMYISYEICEPGTFQYNGQWATMGNYDPTLPENIRYFNTVYAYAVELSAYFCKKYGWEPDSSHVLCHQEGYQKGVATDHIDVLQWFPKHGKSMDDFRADVRACMNSSDGSSKPDIQIKYYVQAGSYKDEKLAKSFSAVLAQKGFPAFVKKISGMYKVQAGAFENIENARKTVEKLQEAGFEAFIVEG</sequence>
<organism evidence="2 3">
    <name type="scientific">Murimonas intestini</name>
    <dbReference type="NCBI Taxonomy" id="1337051"/>
    <lineage>
        <taxon>Bacteria</taxon>
        <taxon>Bacillati</taxon>
        <taxon>Bacillota</taxon>
        <taxon>Clostridia</taxon>
        <taxon>Lachnospirales</taxon>
        <taxon>Lachnospiraceae</taxon>
        <taxon>Murimonas</taxon>
    </lineage>
</organism>
<proteinExistence type="predicted"/>
<dbReference type="GO" id="GO:0042834">
    <property type="term" value="F:peptidoglycan binding"/>
    <property type="evidence" value="ECO:0007669"/>
    <property type="project" value="InterPro"/>
</dbReference>
<dbReference type="InterPro" id="IPR036680">
    <property type="entry name" value="SPOR-like_sf"/>
</dbReference>
<dbReference type="InterPro" id="IPR002502">
    <property type="entry name" value="Amidase_domain"/>
</dbReference>
<dbReference type="PROSITE" id="PS51724">
    <property type="entry name" value="SPOR"/>
    <property type="match status" value="1"/>
</dbReference>
<keyword evidence="3" id="KW-1185">Reference proteome</keyword>
<dbReference type="Pfam" id="PF01510">
    <property type="entry name" value="Amidase_2"/>
    <property type="match status" value="1"/>
</dbReference>
<dbReference type="AlphaFoldDB" id="A0AB73T230"/>
<dbReference type="EMBL" id="QGGY01000010">
    <property type="protein sequence ID" value="PWJ74025.1"/>
    <property type="molecule type" value="Genomic_DNA"/>
</dbReference>
<protein>
    <submittedName>
        <fullName evidence="2">N-acetylmuramoyl-L-alanine amidase</fullName>
    </submittedName>
</protein>
<dbReference type="InterPro" id="IPR007730">
    <property type="entry name" value="SPOR-like_dom"/>
</dbReference>
<comment type="caution">
    <text evidence="2">The sequence shown here is derived from an EMBL/GenBank/DDBJ whole genome shotgun (WGS) entry which is preliminary data.</text>
</comment>
<reference evidence="2 3" key="1">
    <citation type="submission" date="2018-05" db="EMBL/GenBank/DDBJ databases">
        <authorList>
            <person name="Goeker M."/>
            <person name="Huntemann M."/>
            <person name="Clum A."/>
            <person name="Pillay M."/>
            <person name="Palaniappan K."/>
            <person name="Varghese N."/>
            <person name="Mikhailova N."/>
            <person name="Stamatis D."/>
            <person name="Reddy T."/>
            <person name="Daum C."/>
            <person name="Shapiro N."/>
            <person name="Ivanova N."/>
            <person name="Kyrpides N."/>
            <person name="Woyke T."/>
        </authorList>
    </citation>
    <scope>NUCLEOTIDE SEQUENCE [LARGE SCALE GENOMIC DNA]</scope>
    <source>
        <strain evidence="2 3">DSM 26524</strain>
    </source>
</reference>
<dbReference type="GO" id="GO:0009253">
    <property type="term" value="P:peptidoglycan catabolic process"/>
    <property type="evidence" value="ECO:0007669"/>
    <property type="project" value="InterPro"/>
</dbReference>
<dbReference type="Proteomes" id="UP000245412">
    <property type="component" value="Unassembled WGS sequence"/>
</dbReference>
<feature type="domain" description="SPOR" evidence="1">
    <location>
        <begin position="184"/>
        <end position="258"/>
    </location>
</feature>
<dbReference type="SUPFAM" id="SSF55846">
    <property type="entry name" value="N-acetylmuramoyl-L-alanine amidase-like"/>
    <property type="match status" value="1"/>
</dbReference>
<dbReference type="Gene3D" id="3.30.70.1070">
    <property type="entry name" value="Sporulation related repeat"/>
    <property type="match status" value="1"/>
</dbReference>
<dbReference type="SMART" id="SM00644">
    <property type="entry name" value="Ami_2"/>
    <property type="match status" value="1"/>
</dbReference>
<evidence type="ECO:0000259" key="1">
    <source>
        <dbReference type="PROSITE" id="PS51724"/>
    </source>
</evidence>
<dbReference type="Gene3D" id="3.40.80.10">
    <property type="entry name" value="Peptidoglycan recognition protein-like"/>
    <property type="match status" value="1"/>
</dbReference>
<dbReference type="Pfam" id="PF05036">
    <property type="entry name" value="SPOR"/>
    <property type="match status" value="1"/>
</dbReference>
<accession>A0AB73T230</accession>
<gene>
    <name evidence="2" type="ORF">C7383_11065</name>
</gene>
<evidence type="ECO:0000313" key="2">
    <source>
        <dbReference type="EMBL" id="PWJ74025.1"/>
    </source>
</evidence>
<dbReference type="InterPro" id="IPR036505">
    <property type="entry name" value="Amidase/PGRP_sf"/>
</dbReference>
<evidence type="ECO:0000313" key="3">
    <source>
        <dbReference type="Proteomes" id="UP000245412"/>
    </source>
</evidence>
<dbReference type="SUPFAM" id="SSF110997">
    <property type="entry name" value="Sporulation related repeat"/>
    <property type="match status" value="1"/>
</dbReference>
<dbReference type="GO" id="GO:0008745">
    <property type="term" value="F:N-acetylmuramoyl-L-alanine amidase activity"/>
    <property type="evidence" value="ECO:0007669"/>
    <property type="project" value="InterPro"/>
</dbReference>
<dbReference type="CDD" id="cd06583">
    <property type="entry name" value="PGRP"/>
    <property type="match status" value="1"/>
</dbReference>
<name>A0AB73T230_9FIRM</name>